<gene>
    <name evidence="4" type="ORF">BLGHR1_15636</name>
</gene>
<protein>
    <recommendedName>
        <fullName evidence="3">BHLH domain-containing protein</fullName>
    </recommendedName>
</protein>
<dbReference type="SUPFAM" id="SSF47459">
    <property type="entry name" value="HLH, helix-loop-helix DNA-binding domain"/>
    <property type="match status" value="1"/>
</dbReference>
<dbReference type="InterPro" id="IPR011598">
    <property type="entry name" value="bHLH_dom"/>
</dbReference>
<dbReference type="GO" id="GO:0046983">
    <property type="term" value="F:protein dimerization activity"/>
    <property type="evidence" value="ECO:0007669"/>
    <property type="project" value="InterPro"/>
</dbReference>
<proteinExistence type="predicted"/>
<evidence type="ECO:0000256" key="1">
    <source>
        <dbReference type="SAM" id="Coils"/>
    </source>
</evidence>
<feature type="domain" description="BHLH" evidence="3">
    <location>
        <begin position="341"/>
        <end position="392"/>
    </location>
</feature>
<accession>A0A383UY65</accession>
<reference evidence="4 5" key="1">
    <citation type="submission" date="2017-11" db="EMBL/GenBank/DDBJ databases">
        <authorList>
            <person name="Kracher B."/>
        </authorList>
    </citation>
    <scope>NUCLEOTIDE SEQUENCE [LARGE SCALE GENOMIC DNA]</scope>
    <source>
        <strain evidence="4 5">RACE1</strain>
    </source>
</reference>
<feature type="coiled-coil region" evidence="1">
    <location>
        <begin position="389"/>
        <end position="444"/>
    </location>
</feature>
<feature type="compositionally biased region" description="Polar residues" evidence="2">
    <location>
        <begin position="151"/>
        <end position="186"/>
    </location>
</feature>
<dbReference type="VEuPathDB" id="FungiDB:BLGHR1_15636"/>
<evidence type="ECO:0000313" key="5">
    <source>
        <dbReference type="Proteomes" id="UP000275772"/>
    </source>
</evidence>
<dbReference type="Gene3D" id="4.10.280.10">
    <property type="entry name" value="Helix-loop-helix DNA-binding domain"/>
    <property type="match status" value="1"/>
</dbReference>
<organism evidence="4 5">
    <name type="scientific">Blumeria hordei</name>
    <name type="common">Barley powdery mildew</name>
    <name type="synonym">Blumeria graminis f. sp. hordei</name>
    <dbReference type="NCBI Taxonomy" id="2867405"/>
    <lineage>
        <taxon>Eukaryota</taxon>
        <taxon>Fungi</taxon>
        <taxon>Dikarya</taxon>
        <taxon>Ascomycota</taxon>
        <taxon>Pezizomycotina</taxon>
        <taxon>Leotiomycetes</taxon>
        <taxon>Erysiphales</taxon>
        <taxon>Erysiphaceae</taxon>
        <taxon>Blumeria</taxon>
    </lineage>
</organism>
<dbReference type="InterPro" id="IPR036638">
    <property type="entry name" value="HLH_DNA-bd_sf"/>
</dbReference>
<evidence type="ECO:0000259" key="3">
    <source>
        <dbReference type="PROSITE" id="PS50888"/>
    </source>
</evidence>
<sequence length="505" mass="55578">MASPATTQKPPAGLAGVLNGPENPRDSAYFSAKDPASKHNSTQSSTHEPQNPINQISRKDITSTAEITTPISASAHTQINSPPSRAMSVASIVSPTRYGLPQSLHELASHNSGISLTSAISALSNKDDSRRESVDSRLRANFGDMRLANSPCASANPSTTSLQSTLAQQRNPGTSLPDRNSGSLRLSNGYHHSYQRIPDTPMIVSRTAPLITGPALGAIARASEPTKGQAWAFPEEPVHRIPSSIHQNDETSNRHVNFNYDESRRNSFTDSIASSQHTAESRLPPGQRRLEDGVLSEQNRGDPSEYQVSTHHHSLQYRQFGDLQAEGDSQNGAQPYSRTPELRVSHKLAERKRRLEMKDLFDNLRSLQSVERGAKASKWEILSKAISEHERQTKLIEEQKRAMGRLESQLQRMEVDLDNARRESSNYRAENAQLRSEISVLQQSSTNGPYHGSSSQALGYGITASEQQSQLPPLRSIQGPEVMSGVQYHHDQRSAHAYSSTLDNF</sequence>
<feature type="region of interest" description="Disordered" evidence="2">
    <location>
        <begin position="1"/>
        <end position="60"/>
    </location>
</feature>
<evidence type="ECO:0000256" key="2">
    <source>
        <dbReference type="SAM" id="MobiDB-lite"/>
    </source>
</evidence>
<dbReference type="EMBL" id="UNSH01000068">
    <property type="protein sequence ID" value="SZF04837.1"/>
    <property type="molecule type" value="Genomic_DNA"/>
</dbReference>
<keyword evidence="1" id="KW-0175">Coiled coil</keyword>
<feature type="compositionally biased region" description="Polar residues" evidence="2">
    <location>
        <begin position="38"/>
        <end position="60"/>
    </location>
</feature>
<dbReference type="AlphaFoldDB" id="A0A383UY65"/>
<dbReference type="Pfam" id="PF00010">
    <property type="entry name" value="HLH"/>
    <property type="match status" value="1"/>
</dbReference>
<name>A0A383UY65_BLUHO</name>
<dbReference type="Proteomes" id="UP000275772">
    <property type="component" value="Unassembled WGS sequence"/>
</dbReference>
<dbReference type="PROSITE" id="PS50888">
    <property type="entry name" value="BHLH"/>
    <property type="match status" value="1"/>
</dbReference>
<feature type="region of interest" description="Disordered" evidence="2">
    <location>
        <begin position="147"/>
        <end position="193"/>
    </location>
</feature>
<evidence type="ECO:0000313" key="4">
    <source>
        <dbReference type="EMBL" id="SZF04837.1"/>
    </source>
</evidence>